<keyword evidence="2" id="KW-1185">Reference proteome</keyword>
<proteinExistence type="predicted"/>
<dbReference type="Proteomes" id="UP000820669">
    <property type="component" value="Unassembled WGS sequence"/>
</dbReference>
<organism evidence="1 2">
    <name type="scientific">Pseudonocardia acidicola</name>
    <dbReference type="NCBI Taxonomy" id="2724939"/>
    <lineage>
        <taxon>Bacteria</taxon>
        <taxon>Bacillati</taxon>
        <taxon>Actinomycetota</taxon>
        <taxon>Actinomycetes</taxon>
        <taxon>Pseudonocardiales</taxon>
        <taxon>Pseudonocardiaceae</taxon>
        <taxon>Pseudonocardia</taxon>
    </lineage>
</organism>
<sequence length="77" mass="8769">MNWTIGLGLVVLVVLSVGLGKILAGERIEGQRKRLAAKQWDLWLWEQELLNIAEFRGCPSCQLLRRRADLQRSAPEV</sequence>
<comment type="caution">
    <text evidence="1">The sequence shown here is derived from an EMBL/GenBank/DDBJ whole genome shotgun (WGS) entry which is preliminary data.</text>
</comment>
<evidence type="ECO:0000313" key="2">
    <source>
        <dbReference type="Proteomes" id="UP000820669"/>
    </source>
</evidence>
<protein>
    <submittedName>
        <fullName evidence="1">Uncharacterized protein</fullName>
    </submittedName>
</protein>
<dbReference type="RefSeq" id="WP_169385047.1">
    <property type="nucleotide sequence ID" value="NZ_JAAXLA010000091.1"/>
</dbReference>
<reference evidence="1 2" key="1">
    <citation type="submission" date="2020-04" db="EMBL/GenBank/DDBJ databases">
        <authorList>
            <person name="Klaysubun C."/>
            <person name="Duangmal K."/>
            <person name="Lipun K."/>
        </authorList>
    </citation>
    <scope>NUCLEOTIDE SEQUENCE [LARGE SCALE GENOMIC DNA]</scope>
    <source>
        <strain evidence="1 2">K10HN5</strain>
    </source>
</reference>
<name>A0ABX1SJ22_9PSEU</name>
<gene>
    <name evidence="1" type="ORF">HF526_30465</name>
</gene>
<accession>A0ABX1SJ22</accession>
<dbReference type="EMBL" id="JAAXLA010000091">
    <property type="protein sequence ID" value="NMI01590.1"/>
    <property type="molecule type" value="Genomic_DNA"/>
</dbReference>
<evidence type="ECO:0000313" key="1">
    <source>
        <dbReference type="EMBL" id="NMI01590.1"/>
    </source>
</evidence>